<proteinExistence type="predicted"/>
<reference evidence="1 2" key="1">
    <citation type="journal article" date="2022" name="Genome Biol. Evol.">
        <title>The Spruce Budworm Genome: Reconstructing the Evolutionary History of Antifreeze Proteins.</title>
        <authorList>
            <person name="Beliveau C."/>
            <person name="Gagne P."/>
            <person name="Picq S."/>
            <person name="Vernygora O."/>
            <person name="Keeling C.I."/>
            <person name="Pinkney K."/>
            <person name="Doucet D."/>
            <person name="Wen F."/>
            <person name="Johnston J.S."/>
            <person name="Maaroufi H."/>
            <person name="Boyle B."/>
            <person name="Laroche J."/>
            <person name="Dewar K."/>
            <person name="Juretic N."/>
            <person name="Blackburn G."/>
            <person name="Nisole A."/>
            <person name="Brunet B."/>
            <person name="Brandao M."/>
            <person name="Lumley L."/>
            <person name="Duan J."/>
            <person name="Quan G."/>
            <person name="Lucarotti C.J."/>
            <person name="Roe A.D."/>
            <person name="Sperling F.A.H."/>
            <person name="Levesque R.C."/>
            <person name="Cusson M."/>
        </authorList>
    </citation>
    <scope>NUCLEOTIDE SEQUENCE [LARGE SCALE GENOMIC DNA]</scope>
    <source>
        <strain evidence="1">Glfc:IPQL:Cfum</strain>
    </source>
</reference>
<protein>
    <submittedName>
        <fullName evidence="1">Uncharacterized protein</fullName>
    </submittedName>
</protein>
<comment type="caution">
    <text evidence="1">The sequence shown here is derived from an EMBL/GenBank/DDBJ whole genome shotgun (WGS) entry which is preliminary data.</text>
</comment>
<evidence type="ECO:0000313" key="2">
    <source>
        <dbReference type="Proteomes" id="UP001064048"/>
    </source>
</evidence>
<sequence>MASFQKLKLLIWKNFLLQKRHKYQTIFEVASPVIFSLFLILIRCLVDPKSQPDVTYPPFLPTYFNTSGKMQSVENMTEVRNKGTLAFSPECPLARKALVDALEIVALDNLNSFLALLFDPEMLPKPKGFKNAKEMERALTQPNAMTLILVGVQFDDNIANATKWPDDVVITLRFPATMRTPMVDNPIRLSWRTNLLYPLFPRPGPREPDDMYGGKTPGYSPEMFLAVQHALSQSIIKQKLGKPVNTKVYLQRFPQLSYRDDKLLIALEKFISMIIMLCFAYTFVNTVRVVTAEKELQLKETMTIMGLPSWLHWLAWFIKQFSFLTISVLLMVLLFKIPFKSTTSGDRFSVLTFTPCSVLFFFMMLFVVASLAFCFMVSVFFTRANTAASFMGLAWFATYSVFMLSQIVYEDTSLTAKLLLSLISNAAMGFAFQMIVICEGTTRGLQWGDFFTRISYHDDFMPGHVVLMLILDTMLYMLIAMYVEKIRPGLYGVPLPWYFPLTKSFWLPKKMKIEDIENTKRGSDTEYNDALLKVIHDEEPQGVPMSVNIQNLTKVYKGRRKAVDNLNLRMYENEITVLLGHNGAGKTTTISMLTGTVPPSSGTATINGYDVVTETERARKSIGICPQHNVLFPDLTVAEHLIFYSRLKGVPAKKLSSEVEHFVKLLELEEKRNVLSSKLSGGQKRRLSVGAAMCGSSRVVLLDEPTSGLDPSARRALWDLLLKEKKGRTMILTTHFMDEADVLGDRIAIMAGGKLQCVGTPYFLKKHYGIGYKLSIVKLDTCNVENVTSFLKYYVPDLKENTNIGSELTYILPNENVSKFPNMLKEFEEKKESLHVSSYGLSVTSLEEVFMKVGAENYAEVPQGKITKSTMTYNDHAVFPMENHVHNNIEVDLIHKERGFKLLKNHIKAMFLKLAYNSTRNKLAALIQFSSPVINIVISVIISRSWNFISSLPPLTLSLESGFKLTQTLVSEKNLTPNSTENKYMTAYKDYFKQSKYPGMSYTDVGTMDIGKFYLKLSKDNPLRVQYENVIGATFTPNSITCWFSNFGYHDSAISLAHVNDAISRAVLPGSSLTVVNYPLPYSIENLLRVMATGGTMGFQFAFNMGFCMAFVSSFLVLFAIKERISGAKLLQRVAGVRPAVMWGSALIWDWVWMLMIYVCIIITLAAFQEVTLSTPSELGRVMLVLMVFSLAIIPLHYCASMFFEAPATGFSKMCFINIFTGCMPFLITEVLRLPEVGSPFYANLFDWIFSVLPIYCLSRSLRDMSVSSFSILACDGLCGQFTNIANCTRTKLCNKLNISVCCLDDDPYLQWSEPGIGRYLLVMSVVGVAAFVVLLIMEYNIIYELFCGSSPMPPPPIDSQEDSDVAHERERVQTIALARHSLVCRDLSKYYTKFLAVNRLCFAVRKAECFGLLGINGAGKTTTFRMLTGDERISSGDAFVHGLSVKTSLQSVYRHIGYCPQFDALLDNLTARENLRIFCLLRGIPARVGAERAMQLANDLGFVQHFDKKVYECSGGTKRKISTAVALMGDSPLVFLDEPTTGMDPASKRLVWTSISQAVAAGRSVVLTSHSMEECEALCSRLTVMVAGRLHCLGSLQHLKSKFSQGYTLAVKCKAGPERDTDLAKVNTYVSEHFSEVKLIESYLGINTYYLNDVELPWWKVFHVMEEMRSELPIEDYSVNQTSLEQVFLRFTRIHSAEAT</sequence>
<dbReference type="Proteomes" id="UP001064048">
    <property type="component" value="Chromosome 6"/>
</dbReference>
<keyword evidence="2" id="KW-1185">Reference proteome</keyword>
<gene>
    <name evidence="1" type="ORF">MSG28_004121</name>
</gene>
<evidence type="ECO:0000313" key="1">
    <source>
        <dbReference type="EMBL" id="KAI8435955.1"/>
    </source>
</evidence>
<organism evidence="1 2">
    <name type="scientific">Choristoneura fumiferana</name>
    <name type="common">Spruce budworm moth</name>
    <name type="synonym">Archips fumiferana</name>
    <dbReference type="NCBI Taxonomy" id="7141"/>
    <lineage>
        <taxon>Eukaryota</taxon>
        <taxon>Metazoa</taxon>
        <taxon>Ecdysozoa</taxon>
        <taxon>Arthropoda</taxon>
        <taxon>Hexapoda</taxon>
        <taxon>Insecta</taxon>
        <taxon>Pterygota</taxon>
        <taxon>Neoptera</taxon>
        <taxon>Endopterygota</taxon>
        <taxon>Lepidoptera</taxon>
        <taxon>Glossata</taxon>
        <taxon>Ditrysia</taxon>
        <taxon>Tortricoidea</taxon>
        <taxon>Tortricidae</taxon>
        <taxon>Tortricinae</taxon>
        <taxon>Choristoneura</taxon>
    </lineage>
</organism>
<name>A0ACC0KI04_CHOFU</name>
<dbReference type="EMBL" id="CM046106">
    <property type="protein sequence ID" value="KAI8435955.1"/>
    <property type="molecule type" value="Genomic_DNA"/>
</dbReference>
<accession>A0ACC0KI04</accession>